<evidence type="ECO:0000259" key="2">
    <source>
        <dbReference type="PROSITE" id="PS50948"/>
    </source>
</evidence>
<gene>
    <name evidence="3" type="ORF">FJT64_023826</name>
</gene>
<dbReference type="InterPro" id="IPR003609">
    <property type="entry name" value="Pan_app"/>
</dbReference>
<evidence type="ECO:0000313" key="4">
    <source>
        <dbReference type="Proteomes" id="UP000440578"/>
    </source>
</evidence>
<feature type="chain" id="PRO_5025676311" description="Apple domain-containing protein" evidence="1">
    <location>
        <begin position="22"/>
        <end position="283"/>
    </location>
</feature>
<dbReference type="OrthoDB" id="538816at2759"/>
<organism evidence="3 4">
    <name type="scientific">Amphibalanus amphitrite</name>
    <name type="common">Striped barnacle</name>
    <name type="synonym">Balanus amphitrite</name>
    <dbReference type="NCBI Taxonomy" id="1232801"/>
    <lineage>
        <taxon>Eukaryota</taxon>
        <taxon>Metazoa</taxon>
        <taxon>Ecdysozoa</taxon>
        <taxon>Arthropoda</taxon>
        <taxon>Crustacea</taxon>
        <taxon>Multicrustacea</taxon>
        <taxon>Cirripedia</taxon>
        <taxon>Thoracica</taxon>
        <taxon>Thoracicalcarea</taxon>
        <taxon>Balanomorpha</taxon>
        <taxon>Balanoidea</taxon>
        <taxon>Balanidae</taxon>
        <taxon>Amphibalaninae</taxon>
        <taxon>Amphibalanus</taxon>
    </lineage>
</organism>
<dbReference type="PROSITE" id="PS50948">
    <property type="entry name" value="PAN"/>
    <property type="match status" value="1"/>
</dbReference>
<evidence type="ECO:0000313" key="3">
    <source>
        <dbReference type="EMBL" id="KAF0304348.1"/>
    </source>
</evidence>
<accession>A0A6A4WQJ1</accession>
<proteinExistence type="predicted"/>
<reference evidence="3 4" key="1">
    <citation type="submission" date="2019-07" db="EMBL/GenBank/DDBJ databases">
        <title>Draft genome assembly of a fouling barnacle, Amphibalanus amphitrite (Darwin, 1854): The first reference genome for Thecostraca.</title>
        <authorList>
            <person name="Kim W."/>
        </authorList>
    </citation>
    <scope>NUCLEOTIDE SEQUENCE [LARGE SCALE GENOMIC DNA]</scope>
    <source>
        <strain evidence="3">SNU_AA5</strain>
        <tissue evidence="3">Soma without cirri and trophi</tissue>
    </source>
</reference>
<evidence type="ECO:0000256" key="1">
    <source>
        <dbReference type="SAM" id="SignalP"/>
    </source>
</evidence>
<feature type="signal peptide" evidence="1">
    <location>
        <begin position="1"/>
        <end position="21"/>
    </location>
</feature>
<dbReference type="Pfam" id="PF14295">
    <property type="entry name" value="PAN_4"/>
    <property type="match status" value="2"/>
</dbReference>
<sequence>MALLRALLAVTLCWHYPAALGEQPLPPRAFSFDQLPVGIGVLPAASARHPVDGSSECACRHRCLADPACRGYGYSVNTSSCWLTELLPTPERMQPSAEDWRWYARSGVRPLGEPCAVDQDCSTLVPGASCVNGTCGCHGQVTEDGAGGCRKLGGFIEVHNHQLTTGLLSETPGTTLDACSASCADELRCMAFDFSEGLCRTFSAGVTSDEVTKGRAAQRMFIWSFPRADGSPPDTYEPTPAGPLRLVRAAVATAASSVCYTDGAILFPGRQQDGRGLGARLPD</sequence>
<comment type="caution">
    <text evidence="3">The sequence shown here is derived from an EMBL/GenBank/DDBJ whole genome shotgun (WGS) entry which is preliminary data.</text>
</comment>
<keyword evidence="1" id="KW-0732">Signal</keyword>
<name>A0A6A4WQJ1_AMPAM</name>
<dbReference type="AlphaFoldDB" id="A0A6A4WQJ1"/>
<keyword evidence="4" id="KW-1185">Reference proteome</keyword>
<protein>
    <recommendedName>
        <fullName evidence="2">Apple domain-containing protein</fullName>
    </recommendedName>
</protein>
<dbReference type="EMBL" id="VIIS01000854">
    <property type="protein sequence ID" value="KAF0304348.1"/>
    <property type="molecule type" value="Genomic_DNA"/>
</dbReference>
<dbReference type="Proteomes" id="UP000440578">
    <property type="component" value="Unassembled WGS sequence"/>
</dbReference>
<feature type="domain" description="Apple" evidence="2">
    <location>
        <begin position="149"/>
        <end position="225"/>
    </location>
</feature>